<feature type="transmembrane region" description="Helical" evidence="1">
    <location>
        <begin position="116"/>
        <end position="141"/>
    </location>
</feature>
<evidence type="ECO:0000313" key="2">
    <source>
        <dbReference type="EMBL" id="CAA9406232.1"/>
    </source>
</evidence>
<gene>
    <name evidence="2" type="ORF">AVDCRST_MAG01-01-1361</name>
</gene>
<feature type="transmembrane region" description="Helical" evidence="1">
    <location>
        <begin position="80"/>
        <end position="104"/>
    </location>
</feature>
<keyword evidence="1" id="KW-0472">Membrane</keyword>
<dbReference type="EMBL" id="CADCUW010000192">
    <property type="protein sequence ID" value="CAA9406232.1"/>
    <property type="molecule type" value="Genomic_DNA"/>
</dbReference>
<name>A0A6J4P4P2_9ACTN</name>
<dbReference type="AlphaFoldDB" id="A0A6J4P4P2"/>
<keyword evidence="1" id="KW-0812">Transmembrane</keyword>
<feature type="transmembrane region" description="Helical" evidence="1">
    <location>
        <begin position="52"/>
        <end position="73"/>
    </location>
</feature>
<protein>
    <submittedName>
        <fullName evidence="2">Uncharacterized protein</fullName>
    </submittedName>
</protein>
<organism evidence="2">
    <name type="scientific">uncultured Rubrobacteraceae bacterium</name>
    <dbReference type="NCBI Taxonomy" id="349277"/>
    <lineage>
        <taxon>Bacteria</taxon>
        <taxon>Bacillati</taxon>
        <taxon>Actinomycetota</taxon>
        <taxon>Rubrobacteria</taxon>
        <taxon>Rubrobacterales</taxon>
        <taxon>Rubrobacteraceae</taxon>
        <taxon>environmental samples</taxon>
    </lineage>
</organism>
<accession>A0A6J4P4P2</accession>
<sequence length="242" mass="25514">MESRRRAGPCFVWWLAWVLWCVPAGALAGAGLIELNWGGPPYDGGFLGDLVLFGGFLSLGQAPFVSVFVSALVGRSRAGYVAAVLSAVSWPLMGFVGWAFGSYFEVGSQTPLYSDTHIFVGVLPWLVVGALDGVVMVAALASVGGLRAAGISGVAWVVASATGGLFYEYWYSLDIAAEQNKIKDAIGTYLEGFGFAENVAFEVVPAALFLPLLYGIPTGLALAGILRLVRRGSSTPTDTRYS</sequence>
<feature type="transmembrane region" description="Helical" evidence="1">
    <location>
        <begin position="148"/>
        <end position="167"/>
    </location>
</feature>
<keyword evidence="1" id="KW-1133">Transmembrane helix</keyword>
<proteinExistence type="predicted"/>
<feature type="transmembrane region" description="Helical" evidence="1">
    <location>
        <begin position="203"/>
        <end position="226"/>
    </location>
</feature>
<evidence type="ECO:0000256" key="1">
    <source>
        <dbReference type="SAM" id="Phobius"/>
    </source>
</evidence>
<reference evidence="2" key="1">
    <citation type="submission" date="2020-02" db="EMBL/GenBank/DDBJ databases">
        <authorList>
            <person name="Meier V. D."/>
        </authorList>
    </citation>
    <scope>NUCLEOTIDE SEQUENCE</scope>
    <source>
        <strain evidence="2">AVDCRST_MAG01</strain>
    </source>
</reference>